<protein>
    <submittedName>
        <fullName evidence="2">Transposase</fullName>
    </submittedName>
</protein>
<name>A0A1I7ZGT5_9BILA</name>
<proteinExistence type="predicted"/>
<dbReference type="Proteomes" id="UP000095287">
    <property type="component" value="Unplaced"/>
</dbReference>
<keyword evidence="1" id="KW-1185">Reference proteome</keyword>
<organism evidence="1 2">
    <name type="scientific">Steinernema glaseri</name>
    <dbReference type="NCBI Taxonomy" id="37863"/>
    <lineage>
        <taxon>Eukaryota</taxon>
        <taxon>Metazoa</taxon>
        <taxon>Ecdysozoa</taxon>
        <taxon>Nematoda</taxon>
        <taxon>Chromadorea</taxon>
        <taxon>Rhabditida</taxon>
        <taxon>Tylenchina</taxon>
        <taxon>Panagrolaimomorpha</taxon>
        <taxon>Strongyloidoidea</taxon>
        <taxon>Steinernematidae</taxon>
        <taxon>Steinernema</taxon>
    </lineage>
</organism>
<accession>A0A1I7ZGT5</accession>
<evidence type="ECO:0000313" key="2">
    <source>
        <dbReference type="WBParaSite" id="L893_g26255.t1"/>
    </source>
</evidence>
<sequence length="257" mass="29368">MRNTSEVFSGRLGAKTAGILEWLLACTCLESAYWVVIKYSMLEKTELDKKPICKGFSSFFSRSITELSFFQQRPFRDRSAKRKTQRRKGVQSVLVMAYKGQIGSEGNFNYYFGYRKDLLIAGRINMSSSRIDEALERVIISTSAKRKTQRRKGVQSVLVMAYKGQIGSEGNFNYYFGYLRDLLTYGRKEKYEQIGTNGTPKKAAQRIISRSMLMGRKKKNSSAQTCNLAEDVIKPMCSHLLADQDLAEEPVKIVTFW</sequence>
<reference evidence="2" key="1">
    <citation type="submission" date="2016-11" db="UniProtKB">
        <authorList>
            <consortium name="WormBaseParasite"/>
        </authorList>
    </citation>
    <scope>IDENTIFICATION</scope>
</reference>
<dbReference type="AlphaFoldDB" id="A0A1I7ZGT5"/>
<dbReference type="WBParaSite" id="L893_g26255.t1">
    <property type="protein sequence ID" value="L893_g26255.t1"/>
    <property type="gene ID" value="L893_g26255"/>
</dbReference>
<evidence type="ECO:0000313" key="1">
    <source>
        <dbReference type="Proteomes" id="UP000095287"/>
    </source>
</evidence>